<gene>
    <name evidence="2" type="ORF">Sipo8835_26845</name>
</gene>
<feature type="region of interest" description="Disordered" evidence="1">
    <location>
        <begin position="29"/>
        <end position="50"/>
    </location>
</feature>
<dbReference type="Proteomes" id="UP000318720">
    <property type="component" value="Unassembled WGS sequence"/>
</dbReference>
<accession>A0AAE9AYC5</accession>
<evidence type="ECO:0000256" key="1">
    <source>
        <dbReference type="SAM" id="MobiDB-lite"/>
    </source>
</evidence>
<evidence type="ECO:0000313" key="3">
    <source>
        <dbReference type="Proteomes" id="UP000318720"/>
    </source>
</evidence>
<dbReference type="EMBL" id="SPAZ01000225">
    <property type="protein sequence ID" value="TQE27617.1"/>
    <property type="molecule type" value="Genomic_DNA"/>
</dbReference>
<proteinExistence type="predicted"/>
<sequence length="133" mass="14003">MGTGGAFGWGPVLGSALLLGALATGCGEPDPAADARATVSPSASPSATPPEELCTKIVAHWSRKALVGDTYGDYQSMGLSNGQYDILRKVVDAARVENERAGPDAAERLIDARAREGCEEWYREGGPGDRPWR</sequence>
<feature type="compositionally biased region" description="Low complexity" evidence="1">
    <location>
        <begin position="35"/>
        <end position="50"/>
    </location>
</feature>
<comment type="caution">
    <text evidence="2">The sequence shown here is derived from an EMBL/GenBank/DDBJ whole genome shotgun (WGS) entry which is preliminary data.</text>
</comment>
<reference evidence="2 3" key="1">
    <citation type="submission" date="2019-03" db="EMBL/GenBank/DDBJ databases">
        <title>Comparative genomic analyses of the sweetpotato soil rot pathogen, Streptomyces ipomoeae.</title>
        <authorList>
            <person name="Ruschel Soares N."/>
            <person name="Badger J.H."/>
            <person name="Huguet-Tapia J.C."/>
            <person name="Clark C.A."/>
            <person name="Pettis G.S."/>
        </authorList>
    </citation>
    <scope>NUCLEOTIDE SEQUENCE [LARGE SCALE GENOMIC DNA]</scope>
    <source>
        <strain evidence="2 3">88-35</strain>
    </source>
</reference>
<protein>
    <submittedName>
        <fullName evidence="2">Uncharacterized protein</fullName>
    </submittedName>
</protein>
<dbReference type="RefSeq" id="WP_141584055.1">
    <property type="nucleotide sequence ID" value="NZ_SPAY01000288.1"/>
</dbReference>
<evidence type="ECO:0000313" key="2">
    <source>
        <dbReference type="EMBL" id="TQE27617.1"/>
    </source>
</evidence>
<name>A0AAE9AYC5_9ACTN</name>
<dbReference type="AlphaFoldDB" id="A0AAE9AYC5"/>
<organism evidence="2 3">
    <name type="scientific">Streptomyces ipomoeae</name>
    <dbReference type="NCBI Taxonomy" id="103232"/>
    <lineage>
        <taxon>Bacteria</taxon>
        <taxon>Bacillati</taxon>
        <taxon>Actinomycetota</taxon>
        <taxon>Actinomycetes</taxon>
        <taxon>Kitasatosporales</taxon>
        <taxon>Streptomycetaceae</taxon>
        <taxon>Streptomyces</taxon>
    </lineage>
</organism>